<dbReference type="PANTHER" id="PTHR30348">
    <property type="entry name" value="UNCHARACTERIZED PROTEIN YECE"/>
    <property type="match status" value="1"/>
</dbReference>
<organism evidence="1 2">
    <name type="scientific">Synechococcus elongatus PCC 11801</name>
    <dbReference type="NCBI Taxonomy" id="2219813"/>
    <lineage>
        <taxon>Bacteria</taxon>
        <taxon>Bacillati</taxon>
        <taxon>Cyanobacteriota</taxon>
        <taxon>Cyanophyceae</taxon>
        <taxon>Synechococcales</taxon>
        <taxon>Synechococcaceae</taxon>
        <taxon>Synechococcus</taxon>
    </lineage>
</organism>
<dbReference type="Pfam" id="PF01904">
    <property type="entry name" value="DUF72"/>
    <property type="match status" value="1"/>
</dbReference>
<dbReference type="PANTHER" id="PTHR30348:SF9">
    <property type="entry name" value="UPF0759 PROTEIN YECE"/>
    <property type="match status" value="1"/>
</dbReference>
<dbReference type="SUPFAM" id="SSF117396">
    <property type="entry name" value="TM1631-like"/>
    <property type="match status" value="1"/>
</dbReference>
<proteinExistence type="predicted"/>
<name>A0AAN1UVE2_SYNEL</name>
<dbReference type="Proteomes" id="UP000267249">
    <property type="component" value="Chromosome"/>
</dbReference>
<evidence type="ECO:0000313" key="2">
    <source>
        <dbReference type="Proteomes" id="UP000267249"/>
    </source>
</evidence>
<dbReference type="InterPro" id="IPR002763">
    <property type="entry name" value="DUF72"/>
</dbReference>
<evidence type="ECO:0000313" key="1">
    <source>
        <dbReference type="EMBL" id="AZB73659.2"/>
    </source>
</evidence>
<protein>
    <submittedName>
        <fullName evidence="1">DUF72 domain-containing protein</fullName>
    </submittedName>
</protein>
<dbReference type="Gene3D" id="3.20.20.410">
    <property type="entry name" value="Protein of unknown function UPF0759"/>
    <property type="match status" value="1"/>
</dbReference>
<dbReference type="InterPro" id="IPR036520">
    <property type="entry name" value="UPF0759_sf"/>
</dbReference>
<gene>
    <name evidence="1" type="ORF">DOP62_06205</name>
</gene>
<reference evidence="1 2" key="1">
    <citation type="journal article" date="2018" name="Sci. Rep.">
        <title>Genome Features and Biochemical Characteristics of a Robust, Fast Growing and Naturally Transformable Cyanobacterium Synechococcus elongatus PCC 11801 Isolated from India.</title>
        <authorList>
            <person name="Jaiswal D."/>
            <person name="Sengupta A."/>
            <person name="Sohoni S."/>
            <person name="Sengupta S."/>
            <person name="Phadnavis A.G."/>
            <person name="Pakrasi H.B."/>
            <person name="Wangikar P.P."/>
        </authorList>
    </citation>
    <scope>NUCLEOTIDE SEQUENCE [LARGE SCALE GENOMIC DNA]</scope>
    <source>
        <strain evidence="1 2">PCC 11801</strain>
    </source>
</reference>
<dbReference type="RefSeq" id="WP_261790050.1">
    <property type="nucleotide sequence ID" value="NZ_CP030139.2"/>
</dbReference>
<accession>A0AAN1UVE2</accession>
<dbReference type="EMBL" id="CP030139">
    <property type="protein sequence ID" value="AZB73659.2"/>
    <property type="molecule type" value="Genomic_DNA"/>
</dbReference>
<dbReference type="AlphaFoldDB" id="A0AAN1UVE2"/>
<sequence length="318" mass="36228">MLLHQLESAIADLLLTVRCLGQASAIALRVTMEKQQFWLGCAVWAYRDWVGSFYPAGTGSDAFLRRYGERLTAVEGNTTFYSIPSTETVQRWRQETPEGFRFCLKLPRSLSHVGSLAAQIEAAAAFRRQLEPLGDRLGPAFLQLPPRYGPAAIADLAQFLAAWPVEQWPLAVEPRHPDWFQPQSRQSLNRLLQRYGCGRVLLDTRPLYDGTDDPQATSDRRKPKLPLHPDVISDYAFVRFISHPNRDRNLNYLSEWQERLRQWLEQGKIIYFFVHCPQEIYSPVTAIAFQQQLEKAGIAVPPLPTPPAPAQQQLTLFS</sequence>